<organism evidence="2 3">
    <name type="scientific">Thorsellia anophelis DSM 18579</name>
    <dbReference type="NCBI Taxonomy" id="1123402"/>
    <lineage>
        <taxon>Bacteria</taxon>
        <taxon>Pseudomonadati</taxon>
        <taxon>Pseudomonadota</taxon>
        <taxon>Gammaproteobacteria</taxon>
        <taxon>Enterobacterales</taxon>
        <taxon>Thorselliaceae</taxon>
        <taxon>Thorsellia</taxon>
    </lineage>
</organism>
<proteinExistence type="predicted"/>
<dbReference type="RefSeq" id="WP_093322664.1">
    <property type="nucleotide sequence ID" value="NZ_FOHV01000050.1"/>
</dbReference>
<sequence length="313" mass="37042">MNNEDFSSKMKDLILHSWDEEIKWSYLNEWINNFNGQVFDMEIEQQYARYILTKFIYFSKPMIREMLKSLYRDYFASPIKQEIRKLEKDPLDFISIKNKFEIELSKTKFIGIGNPSESGAHLLYYFRQVNKLKKDFFADLTSILLANGNDGDKIDYIIKDKNIERLVFFDDIVGSGSQIRCYLGDIIKKIRIHNPHIKILFFSLFSSSEGLILLNNENMFNGKAFTIYELDKTYRLFDDNSRFINSADSLELNKLKKMIKHYGDLLSPKFSFGWNNSQLLIAFSHNTPDNVPIVFWADMKNWKPAFKRFGKEY</sequence>
<reference evidence="3" key="1">
    <citation type="submission" date="2016-10" db="EMBL/GenBank/DDBJ databases">
        <authorList>
            <person name="Varghese N."/>
            <person name="Submissions S."/>
        </authorList>
    </citation>
    <scope>NUCLEOTIDE SEQUENCE [LARGE SCALE GENOMIC DNA]</scope>
    <source>
        <strain evidence="3">DSM 18579</strain>
    </source>
</reference>
<dbReference type="STRING" id="1123402.SAMN02583745_02911"/>
<keyword evidence="3" id="KW-1185">Reference proteome</keyword>
<feature type="domain" description="PRTase-CE" evidence="1">
    <location>
        <begin position="28"/>
        <end position="308"/>
    </location>
</feature>
<accession>A0A1I0FW42</accession>
<dbReference type="Pfam" id="PF24390">
    <property type="entry name" value="PRTase-CE"/>
    <property type="match status" value="1"/>
</dbReference>
<dbReference type="InterPro" id="IPR056920">
    <property type="entry name" value="PRTase-CE"/>
</dbReference>
<name>A0A1I0FW42_9GAMM</name>
<evidence type="ECO:0000313" key="2">
    <source>
        <dbReference type="EMBL" id="SET62504.1"/>
    </source>
</evidence>
<dbReference type="OrthoDB" id="8427993at2"/>
<dbReference type="EMBL" id="FOHV01000050">
    <property type="protein sequence ID" value="SET62504.1"/>
    <property type="molecule type" value="Genomic_DNA"/>
</dbReference>
<dbReference type="AlphaFoldDB" id="A0A1I0FW42"/>
<dbReference type="Proteomes" id="UP000242642">
    <property type="component" value="Unassembled WGS sequence"/>
</dbReference>
<evidence type="ECO:0000259" key="1">
    <source>
        <dbReference type="Pfam" id="PF24390"/>
    </source>
</evidence>
<gene>
    <name evidence="2" type="ORF">SAMN02583745_02911</name>
</gene>
<evidence type="ECO:0000313" key="3">
    <source>
        <dbReference type="Proteomes" id="UP000242642"/>
    </source>
</evidence>
<protein>
    <recommendedName>
        <fullName evidence="1">PRTase-CE domain-containing protein</fullName>
    </recommendedName>
</protein>